<evidence type="ECO:0000313" key="2">
    <source>
        <dbReference type="EMBL" id="KFO35952.1"/>
    </source>
</evidence>
<dbReference type="EMBL" id="KN121596">
    <property type="protein sequence ID" value="KFO35952.1"/>
    <property type="molecule type" value="Genomic_DNA"/>
</dbReference>
<protein>
    <submittedName>
        <fullName evidence="2">Uncharacterized protein</fullName>
    </submittedName>
</protein>
<dbReference type="Proteomes" id="UP000028990">
    <property type="component" value="Unassembled WGS sequence"/>
</dbReference>
<keyword evidence="3" id="KW-1185">Reference proteome</keyword>
<evidence type="ECO:0000313" key="3">
    <source>
        <dbReference type="Proteomes" id="UP000028990"/>
    </source>
</evidence>
<evidence type="ECO:0000256" key="1">
    <source>
        <dbReference type="SAM" id="MobiDB-lite"/>
    </source>
</evidence>
<reference evidence="2 3" key="1">
    <citation type="submission" date="2013-11" db="EMBL/GenBank/DDBJ databases">
        <title>The Damaraland mole rat (Fukomys damarensis) genome and evolution of African mole rats.</title>
        <authorList>
            <person name="Gladyshev V.N."/>
            <person name="Fang X."/>
        </authorList>
    </citation>
    <scope>NUCLEOTIDE SEQUENCE [LARGE SCALE GENOMIC DNA]</scope>
    <source>
        <tissue evidence="2">Liver</tissue>
    </source>
</reference>
<organism evidence="2 3">
    <name type="scientific">Fukomys damarensis</name>
    <name type="common">Damaraland mole rat</name>
    <name type="synonym">Cryptomys damarensis</name>
    <dbReference type="NCBI Taxonomy" id="885580"/>
    <lineage>
        <taxon>Eukaryota</taxon>
        <taxon>Metazoa</taxon>
        <taxon>Chordata</taxon>
        <taxon>Craniata</taxon>
        <taxon>Vertebrata</taxon>
        <taxon>Euteleostomi</taxon>
        <taxon>Mammalia</taxon>
        <taxon>Eutheria</taxon>
        <taxon>Euarchontoglires</taxon>
        <taxon>Glires</taxon>
        <taxon>Rodentia</taxon>
        <taxon>Hystricomorpha</taxon>
        <taxon>Bathyergidae</taxon>
        <taxon>Fukomys</taxon>
    </lineage>
</organism>
<gene>
    <name evidence="2" type="ORF">H920_02648</name>
</gene>
<sequence>MGPVLGYSPDHKWLCQSSLGTTSCPPSPALPVGRSYEWETQAKHQHERSLQYLEEVLGRLLEMGFSLNFTLPANATDFPSLSLFAKVFPLLAAMTYPWLLKPCGSPETQALSHPGLAYHQHNTEKPSMGTAGVRGSEDVTF</sequence>
<dbReference type="AlphaFoldDB" id="A0A091DXY3"/>
<accession>A0A091DXY3</accession>
<name>A0A091DXY3_FUKDA</name>
<proteinExistence type="predicted"/>
<feature type="region of interest" description="Disordered" evidence="1">
    <location>
        <begin position="122"/>
        <end position="141"/>
    </location>
</feature>